<dbReference type="SUPFAM" id="SSF53335">
    <property type="entry name" value="S-adenosyl-L-methionine-dependent methyltransferases"/>
    <property type="match status" value="1"/>
</dbReference>
<reference evidence="9 12" key="2">
    <citation type="submission" date="2022-09" db="EMBL/GenBank/DDBJ databases">
        <title>complete genome sequences of Clostridium tetani str. KHSU-234311-028 isolated from soil.</title>
        <authorList>
            <person name="Sekizuka T."/>
            <person name="Shitada C."/>
            <person name="Takahashi M."/>
            <person name="Kuroda M."/>
        </authorList>
    </citation>
    <scope>NUCLEOTIDE SEQUENCE [LARGE SCALE GENOMIC DNA]</scope>
    <source>
        <strain evidence="9 12">KHSU-234311-028</strain>
    </source>
</reference>
<feature type="binding site" evidence="4">
    <location>
        <position position="31"/>
    </location>
    <ligand>
        <name>S-methyl-5'-thioadenosine</name>
        <dbReference type="ChEBI" id="CHEBI:17509"/>
    </ligand>
</feature>
<dbReference type="RefSeq" id="WP_129030247.1">
    <property type="nucleotide sequence ID" value="NZ_AP026806.1"/>
</dbReference>
<comment type="subunit">
    <text evidence="4">Homodimer or homotetramer.</text>
</comment>
<keyword evidence="3 4" id="KW-0620">Polyamine biosynthesis</keyword>
<dbReference type="UniPathway" id="UPA00248">
    <property type="reaction ID" value="UER00314"/>
</dbReference>
<dbReference type="Gene3D" id="3.40.50.150">
    <property type="entry name" value="Vaccinia Virus protein VP39"/>
    <property type="match status" value="1"/>
</dbReference>
<dbReference type="NCBIfam" id="TIGR00417">
    <property type="entry name" value="speE"/>
    <property type="match status" value="1"/>
</dbReference>
<evidence type="ECO:0000256" key="6">
    <source>
        <dbReference type="RuleBase" id="RU003836"/>
    </source>
</evidence>
<keyword evidence="2 4" id="KW-0808">Transferase</keyword>
<feature type="binding site" evidence="4">
    <location>
        <position position="106"/>
    </location>
    <ligand>
        <name>S-methyl-5'-thioadenosine</name>
        <dbReference type="ChEBI" id="CHEBI:17509"/>
    </ligand>
</feature>
<organism evidence="10 11">
    <name type="scientific">Clostridium tetani</name>
    <dbReference type="NCBI Taxonomy" id="1513"/>
    <lineage>
        <taxon>Bacteria</taxon>
        <taxon>Bacillati</taxon>
        <taxon>Bacillota</taxon>
        <taxon>Clostridia</taxon>
        <taxon>Eubacteriales</taxon>
        <taxon>Clostridiaceae</taxon>
        <taxon>Clostridium</taxon>
    </lineage>
</organism>
<evidence type="ECO:0000256" key="1">
    <source>
        <dbReference type="ARBA" id="ARBA00007867"/>
    </source>
</evidence>
<feature type="binding site" evidence="4">
    <location>
        <begin position="138"/>
        <end position="139"/>
    </location>
    <ligand>
        <name>S-methyl-5'-thioadenosine</name>
        <dbReference type="ChEBI" id="CHEBI:17509"/>
    </ligand>
</feature>
<comment type="similarity">
    <text evidence="1 4 6">Belongs to the spermidine/spermine synthase family.</text>
</comment>
<evidence type="ECO:0000313" key="10">
    <source>
        <dbReference type="EMBL" id="RXI49024.1"/>
    </source>
</evidence>
<dbReference type="InterPro" id="IPR035246">
    <property type="entry name" value="Spermidine_synt_N"/>
</dbReference>
<evidence type="ECO:0000313" key="9">
    <source>
        <dbReference type="EMBL" id="BDR81913.1"/>
    </source>
</evidence>
<dbReference type="Gene3D" id="2.30.140.10">
    <property type="entry name" value="Spermidine synthase, tetramerisation domain"/>
    <property type="match status" value="1"/>
</dbReference>
<dbReference type="Proteomes" id="UP001321763">
    <property type="component" value="Chromosome"/>
</dbReference>
<dbReference type="Proteomes" id="UP000290921">
    <property type="component" value="Unassembled WGS sequence"/>
</dbReference>
<comment type="catalytic activity">
    <reaction evidence="4 7">
        <text>S-adenosyl 3-(methylsulfanyl)propylamine + putrescine = S-methyl-5'-thioadenosine + spermidine + H(+)</text>
        <dbReference type="Rhea" id="RHEA:12721"/>
        <dbReference type="ChEBI" id="CHEBI:15378"/>
        <dbReference type="ChEBI" id="CHEBI:17509"/>
        <dbReference type="ChEBI" id="CHEBI:57443"/>
        <dbReference type="ChEBI" id="CHEBI:57834"/>
        <dbReference type="ChEBI" id="CHEBI:326268"/>
        <dbReference type="EC" id="2.5.1.16"/>
    </reaction>
</comment>
<dbReference type="CDD" id="cd02440">
    <property type="entry name" value="AdoMet_MTases"/>
    <property type="match status" value="1"/>
</dbReference>
<dbReference type="InterPro" id="IPR037163">
    <property type="entry name" value="Spermidine_synt_N_sf"/>
</dbReference>
<dbReference type="HAMAP" id="MF_00198">
    <property type="entry name" value="Spermidine_synth"/>
    <property type="match status" value="1"/>
</dbReference>
<accession>A0A4Q0VCP1</accession>
<dbReference type="EMBL" id="QMAP01000005">
    <property type="protein sequence ID" value="RXI49024.1"/>
    <property type="molecule type" value="Genomic_DNA"/>
</dbReference>
<dbReference type="GO" id="GO:0008295">
    <property type="term" value="P:spermidine biosynthetic process"/>
    <property type="evidence" value="ECO:0007669"/>
    <property type="project" value="UniProtKB-UniRule"/>
</dbReference>
<feature type="active site" description="Proton acceptor" evidence="4 5">
    <location>
        <position position="156"/>
    </location>
</feature>
<dbReference type="GO" id="GO:0005829">
    <property type="term" value="C:cytosol"/>
    <property type="evidence" value="ECO:0007669"/>
    <property type="project" value="TreeGrafter"/>
</dbReference>
<dbReference type="InterPro" id="IPR029063">
    <property type="entry name" value="SAM-dependent_MTases_sf"/>
</dbReference>
<dbReference type="EMBL" id="AP026818">
    <property type="protein sequence ID" value="BDR81913.1"/>
    <property type="molecule type" value="Genomic_DNA"/>
</dbReference>
<reference evidence="10 11" key="1">
    <citation type="submission" date="2018-06" db="EMBL/GenBank/DDBJ databases">
        <title>Genome conservation of Clostridium tetani.</title>
        <authorList>
            <person name="Bruggemann H."/>
            <person name="Popoff M.R."/>
        </authorList>
    </citation>
    <scope>NUCLEOTIDE SEQUENCE [LARGE SCALE GENOMIC DNA]</scope>
    <source>
        <strain evidence="10 11">2017.061</strain>
    </source>
</reference>
<keyword evidence="4 7" id="KW-0745">Spermidine biosynthesis</keyword>
<dbReference type="PANTHER" id="PTHR11558">
    <property type="entry name" value="SPERMIDINE/SPERMINE SYNTHASE"/>
    <property type="match status" value="1"/>
</dbReference>
<feature type="domain" description="PABS" evidence="8">
    <location>
        <begin position="2"/>
        <end position="236"/>
    </location>
</feature>
<dbReference type="AlphaFoldDB" id="A0A4Q0VCP1"/>
<sequence length="282" mass="31799">MDLWLKEGQISDAVMTYKIKETLVRKKTEYQDLAIVDTYALGRMLVLDGIVQTSIKDEYVYHEMITHIPLYTHPNPKKVLVVGGGDGGTIREILKHPSVEKAVLCEIDEEVVKECKKHLPEISNNALEDSRCEVFIGDGIKYVNEHKNEFDVVIIDSTDPFGAAEGLFGGSFYGKISECLTEDGIFVAQTETPFYLPEIVKRVYDDSKAVFPVTKLFMAAIPTYPSGYWSFTIGSKKHDPEKAIVPEVLPFETKYYTPRLHSASFVLPKFVENLIFSNSISE</sequence>
<evidence type="ECO:0000256" key="7">
    <source>
        <dbReference type="RuleBase" id="RU003837"/>
    </source>
</evidence>
<dbReference type="InterPro" id="IPR001045">
    <property type="entry name" value="Spermi_synthase"/>
</dbReference>
<dbReference type="InterPro" id="IPR030373">
    <property type="entry name" value="PABS_CS"/>
</dbReference>
<name>A0A4Q0VCP1_CLOTA</name>
<evidence type="ECO:0000256" key="4">
    <source>
        <dbReference type="HAMAP-Rule" id="MF_00198"/>
    </source>
</evidence>
<evidence type="ECO:0000256" key="5">
    <source>
        <dbReference type="PROSITE-ProRule" id="PRU00354"/>
    </source>
</evidence>
<dbReference type="EC" id="2.5.1.16" evidence="4"/>
<feature type="binding site" evidence="4">
    <location>
        <begin position="156"/>
        <end position="159"/>
    </location>
    <ligand>
        <name>spermidine</name>
        <dbReference type="ChEBI" id="CHEBI:57834"/>
    </ligand>
</feature>
<dbReference type="Pfam" id="PF01564">
    <property type="entry name" value="Spermine_synth"/>
    <property type="match status" value="1"/>
</dbReference>
<proteinExistence type="inferred from homology"/>
<dbReference type="PROSITE" id="PS01330">
    <property type="entry name" value="PABS_1"/>
    <property type="match status" value="1"/>
</dbReference>
<dbReference type="PANTHER" id="PTHR11558:SF11">
    <property type="entry name" value="SPERMIDINE SYNTHASE"/>
    <property type="match status" value="1"/>
</dbReference>
<evidence type="ECO:0000259" key="8">
    <source>
        <dbReference type="PROSITE" id="PS51006"/>
    </source>
</evidence>
<dbReference type="Pfam" id="PF17284">
    <property type="entry name" value="Spermine_synt_N"/>
    <property type="match status" value="1"/>
</dbReference>
<dbReference type="PROSITE" id="PS51006">
    <property type="entry name" value="PABS_2"/>
    <property type="match status" value="1"/>
</dbReference>
<evidence type="ECO:0000313" key="12">
    <source>
        <dbReference type="Proteomes" id="UP001321763"/>
    </source>
</evidence>
<dbReference type="NCBIfam" id="NF002010">
    <property type="entry name" value="PRK00811.1"/>
    <property type="match status" value="1"/>
</dbReference>
<evidence type="ECO:0000313" key="11">
    <source>
        <dbReference type="Proteomes" id="UP000290921"/>
    </source>
</evidence>
<dbReference type="InterPro" id="IPR030374">
    <property type="entry name" value="PABS"/>
</dbReference>
<feature type="binding site" evidence="4">
    <location>
        <position position="62"/>
    </location>
    <ligand>
        <name>spermidine</name>
        <dbReference type="ChEBI" id="CHEBI:57834"/>
    </ligand>
</feature>
<comment type="pathway">
    <text evidence="4">Amine and polyamine biosynthesis; spermidine biosynthesis; spermidine from putrescine: step 1/1.</text>
</comment>
<gene>
    <name evidence="4" type="primary">speE</name>
    <name evidence="9" type="synonym">speE1</name>
    <name evidence="10" type="ORF">DP130_06330</name>
    <name evidence="9" type="ORF">K234311028_21590</name>
</gene>
<feature type="binding site" evidence="4">
    <location>
        <position position="86"/>
    </location>
    <ligand>
        <name>spermidine</name>
        <dbReference type="ChEBI" id="CHEBI:57834"/>
    </ligand>
</feature>
<comment type="caution">
    <text evidence="4">Lacks conserved residue(s) required for the propagation of feature annotation.</text>
</comment>
<evidence type="ECO:0000256" key="3">
    <source>
        <dbReference type="ARBA" id="ARBA00023115"/>
    </source>
</evidence>
<comment type="function">
    <text evidence="4">Catalyzes the irreversible transfer of a propylamine group from the amino donor S-adenosylmethioninamine (decarboxy-AdoMet) to putrescine (1,4-diaminobutane) to yield spermidine.</text>
</comment>
<evidence type="ECO:0000256" key="2">
    <source>
        <dbReference type="ARBA" id="ARBA00022679"/>
    </source>
</evidence>
<protein>
    <recommendedName>
        <fullName evidence="4">Polyamine aminopropyltransferase</fullName>
    </recommendedName>
    <alternativeName>
        <fullName evidence="4">Putrescine aminopropyltransferase</fullName>
        <shortName evidence="4">PAPT</shortName>
    </alternativeName>
    <alternativeName>
        <fullName evidence="4">Spermidine synthase</fullName>
        <shortName evidence="4">SPDS</shortName>
        <shortName evidence="4">SPDSY</shortName>
        <ecNumber evidence="4">2.5.1.16</ecNumber>
    </alternativeName>
</protein>
<dbReference type="GO" id="GO:0004766">
    <property type="term" value="F:spermidine synthase activity"/>
    <property type="evidence" value="ECO:0007669"/>
    <property type="project" value="UniProtKB-UniRule"/>
</dbReference>